<gene>
    <name evidence="1" type="ORF">L210DRAFT_984946</name>
</gene>
<sequence>MSGVRRWRDKPTLASLARTRCAFKEPALNLLWEELRILTPLARCLPEASHFKNHENVYSFNRPLKQTEWDTLQSYTRRIRSILHAYSGLDWESVVTFLDPPATRPLFPNLRMLSCDYRDDTMALLNLPLPSLISLQVTFQDSRLFQSSLELFPKDSLNIRKINVFVDDFDGVATFSKIEPNYICRWQNLTSVICRQVALDVHELVHLSRMPALTELHFMSSATLSPFDSPLFFPSLHNLTLVSQSLKPISRLLSQIWLPVVRSFTASIRDCPSRPQLTSFWASFRAASTGHTVERLKLTLPYFFSTNFTRSEAPLLGFEDLQPCLAFSNLRLIDISVGWNVDLTDDDLLTLASAWPCLEDLFINMDWGWNTTAGITPNGLLRLLESCRIWKKRLWL</sequence>
<evidence type="ECO:0000313" key="1">
    <source>
        <dbReference type="EMBL" id="KAF8439362.1"/>
    </source>
</evidence>
<name>A0AAD4GEG6_BOLED</name>
<organism evidence="1 2">
    <name type="scientific">Boletus edulis BED1</name>
    <dbReference type="NCBI Taxonomy" id="1328754"/>
    <lineage>
        <taxon>Eukaryota</taxon>
        <taxon>Fungi</taxon>
        <taxon>Dikarya</taxon>
        <taxon>Basidiomycota</taxon>
        <taxon>Agaricomycotina</taxon>
        <taxon>Agaricomycetes</taxon>
        <taxon>Agaricomycetidae</taxon>
        <taxon>Boletales</taxon>
        <taxon>Boletineae</taxon>
        <taxon>Boletaceae</taxon>
        <taxon>Boletoideae</taxon>
        <taxon>Boletus</taxon>
    </lineage>
</organism>
<proteinExistence type="predicted"/>
<dbReference type="Proteomes" id="UP001194468">
    <property type="component" value="Unassembled WGS sequence"/>
</dbReference>
<dbReference type="AlphaFoldDB" id="A0AAD4GEG6"/>
<evidence type="ECO:0008006" key="3">
    <source>
        <dbReference type="Google" id="ProtNLM"/>
    </source>
</evidence>
<reference evidence="1" key="1">
    <citation type="submission" date="2019-10" db="EMBL/GenBank/DDBJ databases">
        <authorList>
            <consortium name="DOE Joint Genome Institute"/>
            <person name="Kuo A."/>
            <person name="Miyauchi S."/>
            <person name="Kiss E."/>
            <person name="Drula E."/>
            <person name="Kohler A."/>
            <person name="Sanchez-Garcia M."/>
            <person name="Andreopoulos B."/>
            <person name="Barry K.W."/>
            <person name="Bonito G."/>
            <person name="Buee M."/>
            <person name="Carver A."/>
            <person name="Chen C."/>
            <person name="Cichocki N."/>
            <person name="Clum A."/>
            <person name="Culley D."/>
            <person name="Crous P.W."/>
            <person name="Fauchery L."/>
            <person name="Girlanda M."/>
            <person name="Hayes R."/>
            <person name="Keri Z."/>
            <person name="LaButti K."/>
            <person name="Lipzen A."/>
            <person name="Lombard V."/>
            <person name="Magnuson J."/>
            <person name="Maillard F."/>
            <person name="Morin E."/>
            <person name="Murat C."/>
            <person name="Nolan M."/>
            <person name="Ohm R."/>
            <person name="Pangilinan J."/>
            <person name="Pereira M."/>
            <person name="Perotto S."/>
            <person name="Peter M."/>
            <person name="Riley R."/>
            <person name="Sitrit Y."/>
            <person name="Stielow B."/>
            <person name="Szollosi G."/>
            <person name="Zifcakova L."/>
            <person name="Stursova M."/>
            <person name="Spatafora J.W."/>
            <person name="Tedersoo L."/>
            <person name="Vaario L.-M."/>
            <person name="Yamada A."/>
            <person name="Yan M."/>
            <person name="Wang P."/>
            <person name="Xu J."/>
            <person name="Bruns T."/>
            <person name="Baldrian P."/>
            <person name="Vilgalys R."/>
            <person name="Henrissat B."/>
            <person name="Grigoriev I.V."/>
            <person name="Hibbett D."/>
            <person name="Nagy L.G."/>
            <person name="Martin F.M."/>
        </authorList>
    </citation>
    <scope>NUCLEOTIDE SEQUENCE</scope>
    <source>
        <strain evidence="1">BED1</strain>
    </source>
</reference>
<comment type="caution">
    <text evidence="1">The sequence shown here is derived from an EMBL/GenBank/DDBJ whole genome shotgun (WGS) entry which is preliminary data.</text>
</comment>
<dbReference type="EMBL" id="WHUW01000014">
    <property type="protein sequence ID" value="KAF8439362.1"/>
    <property type="molecule type" value="Genomic_DNA"/>
</dbReference>
<keyword evidence="2" id="KW-1185">Reference proteome</keyword>
<reference evidence="1" key="2">
    <citation type="journal article" date="2020" name="Nat. Commun.">
        <title>Large-scale genome sequencing of mycorrhizal fungi provides insights into the early evolution of symbiotic traits.</title>
        <authorList>
            <person name="Miyauchi S."/>
            <person name="Kiss E."/>
            <person name="Kuo A."/>
            <person name="Drula E."/>
            <person name="Kohler A."/>
            <person name="Sanchez-Garcia M."/>
            <person name="Morin E."/>
            <person name="Andreopoulos B."/>
            <person name="Barry K.W."/>
            <person name="Bonito G."/>
            <person name="Buee M."/>
            <person name="Carver A."/>
            <person name="Chen C."/>
            <person name="Cichocki N."/>
            <person name="Clum A."/>
            <person name="Culley D."/>
            <person name="Crous P.W."/>
            <person name="Fauchery L."/>
            <person name="Girlanda M."/>
            <person name="Hayes R.D."/>
            <person name="Keri Z."/>
            <person name="LaButti K."/>
            <person name="Lipzen A."/>
            <person name="Lombard V."/>
            <person name="Magnuson J."/>
            <person name="Maillard F."/>
            <person name="Murat C."/>
            <person name="Nolan M."/>
            <person name="Ohm R.A."/>
            <person name="Pangilinan J."/>
            <person name="Pereira M.F."/>
            <person name="Perotto S."/>
            <person name="Peter M."/>
            <person name="Pfister S."/>
            <person name="Riley R."/>
            <person name="Sitrit Y."/>
            <person name="Stielow J.B."/>
            <person name="Szollosi G."/>
            <person name="Zifcakova L."/>
            <person name="Stursova M."/>
            <person name="Spatafora J.W."/>
            <person name="Tedersoo L."/>
            <person name="Vaario L.M."/>
            <person name="Yamada A."/>
            <person name="Yan M."/>
            <person name="Wang P."/>
            <person name="Xu J."/>
            <person name="Bruns T."/>
            <person name="Baldrian P."/>
            <person name="Vilgalys R."/>
            <person name="Dunand C."/>
            <person name="Henrissat B."/>
            <person name="Grigoriev I.V."/>
            <person name="Hibbett D."/>
            <person name="Nagy L.G."/>
            <person name="Martin F.M."/>
        </authorList>
    </citation>
    <scope>NUCLEOTIDE SEQUENCE</scope>
    <source>
        <strain evidence="1">BED1</strain>
    </source>
</reference>
<protein>
    <recommendedName>
        <fullName evidence="3">F-box domain-containing protein</fullName>
    </recommendedName>
</protein>
<evidence type="ECO:0000313" key="2">
    <source>
        <dbReference type="Proteomes" id="UP001194468"/>
    </source>
</evidence>
<accession>A0AAD4GEG6</accession>